<dbReference type="Pfam" id="PF01928">
    <property type="entry name" value="CYTH"/>
    <property type="match status" value="1"/>
</dbReference>
<sequence length="195" mass="22812">MSQELEIEYKNLLTKTEYDQIMTEFQLNHENPFTQTNYYFDTTDFQLKAHHFALRIRTRPDQSYAEMTLKTPKEGQLLETTTQLTLEQAQSFIQQQTIEPTAEIVQQLQKIGLEQIKSLTLFAELTTTRREKQVPQGTIVLDHSWYGTQEDFELEVESTTETDGLALFRAILQQCNIPHRQTPNKIRRAQQALQS</sequence>
<evidence type="ECO:0000313" key="2">
    <source>
        <dbReference type="EMBL" id="RAN65340.1"/>
    </source>
</evidence>
<dbReference type="PIRSF" id="PIRSF012526">
    <property type="entry name" value="CYTH_UCP012526"/>
    <property type="match status" value="1"/>
</dbReference>
<accession>A0A328KXN0</accession>
<dbReference type="InterPro" id="IPR009195">
    <property type="entry name" value="Uncharacterised_YjbK"/>
</dbReference>
<dbReference type="Proteomes" id="UP000249099">
    <property type="component" value="Unassembled WGS sequence"/>
</dbReference>
<dbReference type="InterPro" id="IPR033469">
    <property type="entry name" value="CYTH-like_dom_sf"/>
</dbReference>
<name>A0A328KXN0_9LACT</name>
<dbReference type="SUPFAM" id="SSF55154">
    <property type="entry name" value="CYTH-like phosphatases"/>
    <property type="match status" value="1"/>
</dbReference>
<dbReference type="CDD" id="cd07762">
    <property type="entry name" value="CYTH-like_Pase_1"/>
    <property type="match status" value="1"/>
</dbReference>
<evidence type="ECO:0000259" key="1">
    <source>
        <dbReference type="PROSITE" id="PS51707"/>
    </source>
</evidence>
<organism evidence="2 3">
    <name type="scientific">Dolosigranulum pigrum</name>
    <dbReference type="NCBI Taxonomy" id="29394"/>
    <lineage>
        <taxon>Bacteria</taxon>
        <taxon>Bacillati</taxon>
        <taxon>Bacillota</taxon>
        <taxon>Bacilli</taxon>
        <taxon>Lactobacillales</taxon>
        <taxon>Carnobacteriaceae</taxon>
        <taxon>Dolosigranulum</taxon>
    </lineage>
</organism>
<dbReference type="SMART" id="SM01118">
    <property type="entry name" value="CYTH"/>
    <property type="match status" value="1"/>
</dbReference>
<dbReference type="EMBL" id="NAQV01000001">
    <property type="protein sequence ID" value="RAN65340.1"/>
    <property type="molecule type" value="Genomic_DNA"/>
</dbReference>
<comment type="caution">
    <text evidence="2">The sequence shown here is derived from an EMBL/GenBank/DDBJ whole genome shotgun (WGS) entry which is preliminary data.</text>
</comment>
<dbReference type="PROSITE" id="PS51707">
    <property type="entry name" value="CYTH"/>
    <property type="match status" value="1"/>
</dbReference>
<dbReference type="Gene3D" id="2.40.320.10">
    <property type="entry name" value="Hypothetical Protein Pfu-838710-001"/>
    <property type="match status" value="1"/>
</dbReference>
<dbReference type="InterPro" id="IPR023577">
    <property type="entry name" value="CYTH_domain"/>
</dbReference>
<dbReference type="RefSeq" id="WP_112789660.1">
    <property type="nucleotide sequence ID" value="NZ_NAQV01000001.1"/>
</dbReference>
<feature type="domain" description="CYTH" evidence="1">
    <location>
        <begin position="4"/>
        <end position="195"/>
    </location>
</feature>
<reference evidence="2 3" key="1">
    <citation type="submission" date="2017-03" db="EMBL/GenBank/DDBJ databases">
        <title>wgs assembly of Dolosigranulum pigrum KPL CDC strains.</title>
        <authorList>
            <person name="Brugger S.D."/>
            <person name="Pettigrew M."/>
            <person name="Kong Y."/>
            <person name="Lemon K.P."/>
        </authorList>
    </citation>
    <scope>NUCLEOTIDE SEQUENCE [LARGE SCALE GENOMIC DNA]</scope>
    <source>
        <strain evidence="2 3">KPL1931_CDC4294-98</strain>
    </source>
</reference>
<dbReference type="AlphaFoldDB" id="A0A328KXN0"/>
<protein>
    <recommendedName>
        <fullName evidence="1">CYTH domain-containing protein</fullName>
    </recommendedName>
</protein>
<proteinExistence type="predicted"/>
<evidence type="ECO:0000313" key="3">
    <source>
        <dbReference type="Proteomes" id="UP000249099"/>
    </source>
</evidence>
<gene>
    <name evidence="2" type="ORF">B8A44_00220</name>
</gene>